<name>A0ACB8LZ02_CITSI</name>
<comment type="caution">
    <text evidence="1">The sequence shown here is derived from an EMBL/GenBank/DDBJ whole genome shotgun (WGS) entry which is preliminary data.</text>
</comment>
<sequence length="912" mass="102162">MSSVSAPQMNGPEELKRSNSAFESSVNINSEVEAKQRALLIEWLNSILPNLNFPIKASDEELRACLIDGTVLCQILKRLKPASVDEANYSYNSSMSRSGKIARFLTTLGKLGISRFEMSDLEKGSMKPVINCLLNLRAEYITGGDIRPLTSISTKSGSRQGDVSSPASLSPLFGEERRKVSSDSQFQRGLRSPVMSEPSTALLHHVGHKFHEVFQLKQGRYSDLPAAKITEMMKSTSLDNAPTQSLLSVVNGILDESVDRKNGEIPHQNNLFKTREEKYQSRIRVLEALASGTGEETEIVMNQLQQIKTEKSKLEEKKKLEDDDVAKLMKEKDQQMLENLALKQELEMAKKTYELRCLQRETEYKGANSGFEERIKELEHLLQVSRNKVRELEANSDSKYQRWSRKESIYQSFMDLQHGALRELRFSSDSIKQEISKAQKSHADDLYCLGVRLKALAGAAENYHAVLAENRRLFNEVQDLKGNIRVYCRIRPFLPGQTKKQTTIEYIGENGELIFGNPSKPGKDGQRMFKFNKVFGPDATQAEVFSDTQPLIRSVLDGYNVCIFAYGQTGSGKTYTMSGPSGPHEEDWGVNYRALNDLFNLSQNRRSSIMYEVAVQMVEIYNEQHLVFWILAICFLDLHTLGIMSTSQPNGLAVPDASMHPVTSTEDVLELMDIGLKNRAIGATALNERSSRSHSVVTVHVRGKDLKTGIPLHGNLHLVDLAGSERVDRSEATGDRLKEAQHINKSLSALGDVIFALAQKSPHVPYRNSKLTQVLQSSLGGQAKTLMLVQLNPDVNSYSESLSTLKFAERVSGVELGAARSSKEGRDVRELMEQVASLKDTIAKKDDEIERLQLLKDLKNVYPGVNSEKRGLNTFRTVNLTERNRKGPLDYECLVGLHLLQGLAKWGLKLEM</sequence>
<protein>
    <submittedName>
        <fullName evidence="1">Kinesin-like protein KIN-14K</fullName>
    </submittedName>
</protein>
<dbReference type="EMBL" id="CM039172">
    <property type="protein sequence ID" value="KAH9778662.1"/>
    <property type="molecule type" value="Genomic_DNA"/>
</dbReference>
<evidence type="ECO:0000313" key="1">
    <source>
        <dbReference type="EMBL" id="KAH9778662.1"/>
    </source>
</evidence>
<keyword evidence="2" id="KW-1185">Reference proteome</keyword>
<evidence type="ECO:0000313" key="2">
    <source>
        <dbReference type="Proteomes" id="UP000829398"/>
    </source>
</evidence>
<dbReference type="Proteomes" id="UP000829398">
    <property type="component" value="Chromosome 3"/>
</dbReference>
<organism evidence="1 2">
    <name type="scientific">Citrus sinensis</name>
    <name type="common">Sweet orange</name>
    <name type="synonym">Citrus aurantium var. sinensis</name>
    <dbReference type="NCBI Taxonomy" id="2711"/>
    <lineage>
        <taxon>Eukaryota</taxon>
        <taxon>Viridiplantae</taxon>
        <taxon>Streptophyta</taxon>
        <taxon>Embryophyta</taxon>
        <taxon>Tracheophyta</taxon>
        <taxon>Spermatophyta</taxon>
        <taxon>Magnoliopsida</taxon>
        <taxon>eudicotyledons</taxon>
        <taxon>Gunneridae</taxon>
        <taxon>Pentapetalae</taxon>
        <taxon>rosids</taxon>
        <taxon>malvids</taxon>
        <taxon>Sapindales</taxon>
        <taxon>Rutaceae</taxon>
        <taxon>Aurantioideae</taxon>
        <taxon>Citrus</taxon>
    </lineage>
</organism>
<reference evidence="2" key="1">
    <citation type="journal article" date="2023" name="Hortic. Res.">
        <title>A chromosome-level phased genome enabling allele-level studies in sweet orange: a case study on citrus Huanglongbing tolerance.</title>
        <authorList>
            <person name="Wu B."/>
            <person name="Yu Q."/>
            <person name="Deng Z."/>
            <person name="Duan Y."/>
            <person name="Luo F."/>
            <person name="Gmitter F. Jr."/>
        </authorList>
    </citation>
    <scope>NUCLEOTIDE SEQUENCE [LARGE SCALE GENOMIC DNA]</scope>
    <source>
        <strain evidence="2">cv. Valencia</strain>
    </source>
</reference>
<proteinExistence type="predicted"/>
<accession>A0ACB8LZ02</accession>
<gene>
    <name evidence="1" type="ORF">KPL71_007419</name>
</gene>